<reference evidence="3" key="1">
    <citation type="journal article" date="2019" name="ISME J.">
        <title>Evolution in action: habitat transition from sediment to the pelagial leads to genome streamlining in Methylophilaceae.</title>
        <authorList>
            <person name="Salcher M."/>
            <person name="Schaefle D."/>
            <person name="Kaspar M."/>
            <person name="Neuenschwander S.M."/>
            <person name="Ghai R."/>
        </authorList>
    </citation>
    <scope>NUCLEOTIDE SEQUENCE [LARGE SCALE GENOMIC DNA]</scope>
    <source>
        <strain evidence="3">MMS-M-51</strain>
    </source>
</reference>
<proteinExistence type="predicted"/>
<evidence type="ECO:0000256" key="1">
    <source>
        <dbReference type="SAM" id="MobiDB-lite"/>
    </source>
</evidence>
<accession>A0A5B8CPT3</accession>
<name>A0A5B8CPT3_9PROT</name>
<sequence>MSRTKSYMIPKLIFLNMLALMMITFEHEAPADNQALLRAAPAQAALAPSSDGALLKVTANQPSPPAQIEKPEAPAESNRPATKKTAVYKTRVTHKHAASSSKAVMLKTNDSANSPLGCCFRGNRI</sequence>
<keyword evidence="3" id="KW-1185">Reference proteome</keyword>
<dbReference type="RefSeq" id="WP_140002112.1">
    <property type="nucleotide sequence ID" value="NZ_CP040946.1"/>
</dbReference>
<feature type="region of interest" description="Disordered" evidence="1">
    <location>
        <begin position="53"/>
        <end position="86"/>
    </location>
</feature>
<evidence type="ECO:0000313" key="3">
    <source>
        <dbReference type="Proteomes" id="UP000311008"/>
    </source>
</evidence>
<organism evidence="2 3">
    <name type="scientific">Methylophilus medardicus</name>
    <dbReference type="NCBI Taxonomy" id="2588534"/>
    <lineage>
        <taxon>Bacteria</taxon>
        <taxon>Pseudomonadati</taxon>
        <taxon>Pseudomonadota</taxon>
        <taxon>Betaproteobacteria</taxon>
        <taxon>Nitrosomonadales</taxon>
        <taxon>Methylophilaceae</taxon>
        <taxon>Methylophilus</taxon>
    </lineage>
</organism>
<dbReference type="EMBL" id="CP040946">
    <property type="protein sequence ID" value="QDC43244.1"/>
    <property type="molecule type" value="Genomic_DNA"/>
</dbReference>
<gene>
    <name evidence="2" type="ORF">FIU01_01030</name>
</gene>
<dbReference type="Proteomes" id="UP000311008">
    <property type="component" value="Chromosome"/>
</dbReference>
<protein>
    <submittedName>
        <fullName evidence="2">Uncharacterized protein</fullName>
    </submittedName>
</protein>
<evidence type="ECO:0000313" key="2">
    <source>
        <dbReference type="EMBL" id="QDC43244.1"/>
    </source>
</evidence>
<dbReference type="OrthoDB" id="8538305at2"/>
<dbReference type="AlphaFoldDB" id="A0A5B8CPT3"/>
<dbReference type="KEGG" id="mmec:FIU01_01030"/>